<keyword evidence="2 10" id="KW-0436">Ligase</keyword>
<keyword evidence="3" id="KW-0547">Nucleotide-binding</keyword>
<dbReference type="InterPro" id="IPR002942">
    <property type="entry name" value="S4_RNA-bd"/>
</dbReference>
<dbReference type="SUPFAM" id="SSF55174">
    <property type="entry name" value="Alpha-L RNA-binding motif"/>
    <property type="match status" value="1"/>
</dbReference>
<dbReference type="Pfam" id="PF22421">
    <property type="entry name" value="SYY_C-terminal"/>
    <property type="match status" value="1"/>
</dbReference>
<keyword evidence="4" id="KW-0067">ATP-binding</keyword>
<name>A0A0G0MJI7_9BACT</name>
<protein>
    <submittedName>
        <fullName evidence="10">Tyrosine-tRNA ligase</fullName>
    </submittedName>
</protein>
<dbReference type="PATRIC" id="fig|1618336.3.peg.369"/>
<dbReference type="InterPro" id="IPR054608">
    <property type="entry name" value="SYY-like_C"/>
</dbReference>
<evidence type="ECO:0000256" key="6">
    <source>
        <dbReference type="ARBA" id="ARBA00022917"/>
    </source>
</evidence>
<reference evidence="10 11" key="1">
    <citation type="journal article" date="2015" name="Nature">
        <title>rRNA introns, odd ribosomes, and small enigmatic genomes across a large radiation of phyla.</title>
        <authorList>
            <person name="Brown C.T."/>
            <person name="Hug L.A."/>
            <person name="Thomas B.C."/>
            <person name="Sharon I."/>
            <person name="Castelle C.J."/>
            <person name="Singh A."/>
            <person name="Wilkins M.J."/>
            <person name="Williams K.H."/>
            <person name="Banfield J.F."/>
        </authorList>
    </citation>
    <scope>NUCLEOTIDE SEQUENCE [LARGE SCALE GENOMIC DNA]</scope>
</reference>
<dbReference type="Gene3D" id="3.10.290.10">
    <property type="entry name" value="RNA-binding S4 domain"/>
    <property type="match status" value="1"/>
</dbReference>
<evidence type="ECO:0000256" key="5">
    <source>
        <dbReference type="ARBA" id="ARBA00022884"/>
    </source>
</evidence>
<dbReference type="Proteomes" id="UP000034498">
    <property type="component" value="Unassembled WGS sequence"/>
</dbReference>
<gene>
    <name evidence="10" type="ORF">US94_C0021G0007</name>
</gene>
<evidence type="ECO:0000313" key="10">
    <source>
        <dbReference type="EMBL" id="KKQ73894.1"/>
    </source>
</evidence>
<evidence type="ECO:0000256" key="8">
    <source>
        <dbReference type="PROSITE-ProRule" id="PRU00182"/>
    </source>
</evidence>
<keyword evidence="7" id="KW-0030">Aminoacyl-tRNA synthetase</keyword>
<evidence type="ECO:0000256" key="1">
    <source>
        <dbReference type="ARBA" id="ARBA00022490"/>
    </source>
</evidence>
<evidence type="ECO:0000259" key="9">
    <source>
        <dbReference type="SMART" id="SM00363"/>
    </source>
</evidence>
<accession>A0A0G0MJI7</accession>
<evidence type="ECO:0000256" key="3">
    <source>
        <dbReference type="ARBA" id="ARBA00022741"/>
    </source>
</evidence>
<evidence type="ECO:0000256" key="7">
    <source>
        <dbReference type="ARBA" id="ARBA00023146"/>
    </source>
</evidence>
<dbReference type="FunFam" id="3.10.290.10:FF:000022">
    <property type="entry name" value="Tyrosine--tRNA ligase"/>
    <property type="match status" value="1"/>
</dbReference>
<sequence length="123" mass="13761">MNPPAGGGKNPRDVKAELAKVIVETYYTADDAEKASLEFDQVFSKRGKPSEIKTKKITKNNIALEDLLMDIELASSKSEARRLIEQGGVELDEEKITDPKKTIEIKEGMVIKVGKRNFVKLKR</sequence>
<dbReference type="GO" id="GO:0003723">
    <property type="term" value="F:RNA binding"/>
    <property type="evidence" value="ECO:0007669"/>
    <property type="project" value="UniProtKB-KW"/>
</dbReference>
<evidence type="ECO:0000256" key="2">
    <source>
        <dbReference type="ARBA" id="ARBA00022598"/>
    </source>
</evidence>
<evidence type="ECO:0000313" key="11">
    <source>
        <dbReference type="Proteomes" id="UP000034498"/>
    </source>
</evidence>
<proteinExistence type="predicted"/>
<keyword evidence="6" id="KW-0648">Protein biosynthesis</keyword>
<dbReference type="STRING" id="1618336.US94_C0021G0007"/>
<dbReference type="EMBL" id="LBUX01000021">
    <property type="protein sequence ID" value="KKQ73894.1"/>
    <property type="molecule type" value="Genomic_DNA"/>
</dbReference>
<comment type="caution">
    <text evidence="10">The sequence shown here is derived from an EMBL/GenBank/DDBJ whole genome shotgun (WGS) entry which is preliminary data.</text>
</comment>
<keyword evidence="1" id="KW-0963">Cytoplasm</keyword>
<dbReference type="SMART" id="SM00363">
    <property type="entry name" value="S4"/>
    <property type="match status" value="1"/>
</dbReference>
<dbReference type="InterPro" id="IPR036986">
    <property type="entry name" value="S4_RNA-bd_sf"/>
</dbReference>
<evidence type="ECO:0000256" key="4">
    <source>
        <dbReference type="ARBA" id="ARBA00022840"/>
    </source>
</evidence>
<feature type="domain" description="RNA-binding S4" evidence="9">
    <location>
        <begin position="62"/>
        <end position="120"/>
    </location>
</feature>
<dbReference type="PROSITE" id="PS50889">
    <property type="entry name" value="S4"/>
    <property type="match status" value="1"/>
</dbReference>
<keyword evidence="5 8" id="KW-0694">RNA-binding</keyword>
<dbReference type="GO" id="GO:0005524">
    <property type="term" value="F:ATP binding"/>
    <property type="evidence" value="ECO:0007669"/>
    <property type="project" value="UniProtKB-KW"/>
</dbReference>
<dbReference type="GO" id="GO:0006412">
    <property type="term" value="P:translation"/>
    <property type="evidence" value="ECO:0007669"/>
    <property type="project" value="UniProtKB-KW"/>
</dbReference>
<organism evidence="10 11">
    <name type="scientific">Berkelbacteria bacterium GW2011_GWB1_38_5</name>
    <dbReference type="NCBI Taxonomy" id="1618336"/>
    <lineage>
        <taxon>Bacteria</taxon>
        <taxon>Candidatus Berkelbacteria</taxon>
    </lineage>
</organism>
<dbReference type="GO" id="GO:0004812">
    <property type="term" value="F:aminoacyl-tRNA ligase activity"/>
    <property type="evidence" value="ECO:0007669"/>
    <property type="project" value="UniProtKB-KW"/>
</dbReference>
<dbReference type="AlphaFoldDB" id="A0A0G0MJI7"/>
<dbReference type="CDD" id="cd00165">
    <property type="entry name" value="S4"/>
    <property type="match status" value="1"/>
</dbReference>